<organism evidence="3 4">
    <name type="scientific">Spelaeicoccus albus</name>
    <dbReference type="NCBI Taxonomy" id="1280376"/>
    <lineage>
        <taxon>Bacteria</taxon>
        <taxon>Bacillati</taxon>
        <taxon>Actinomycetota</taxon>
        <taxon>Actinomycetes</taxon>
        <taxon>Micrococcales</taxon>
        <taxon>Brevibacteriaceae</taxon>
        <taxon>Spelaeicoccus</taxon>
    </lineage>
</organism>
<accession>A0A7Z0IHY8</accession>
<dbReference type="AlphaFoldDB" id="A0A7Z0IHY8"/>
<feature type="compositionally biased region" description="Low complexity" evidence="1">
    <location>
        <begin position="50"/>
        <end position="65"/>
    </location>
</feature>
<evidence type="ECO:0000259" key="2">
    <source>
        <dbReference type="Pfam" id="PF07995"/>
    </source>
</evidence>
<dbReference type="EMBL" id="JACBZP010000001">
    <property type="protein sequence ID" value="NYI68014.1"/>
    <property type="molecule type" value="Genomic_DNA"/>
</dbReference>
<sequence length="414" mass="42427">MTAGGGRPLTIASTASAVTAVSRAFAAIAAGFMAAVLVGCSGGAETTPTGSAAESGPADGPAAGSARTSALVGRITTPWDAAFLPGGKALVTLRDAARVVLVDVDGSVKRVPAGGHHGRVPNVVNGGEGGLLGIAVADSFERNHYVYMYRTTSTGNEVVRMTLQSGTLADPRIVLRGIESSTHHNGGGLGFGPDGKLYVSTGDAEQRSLSQKLGSMNGKILRINADGSVPDDNPFSSSPVYSLGHRNVEGFGWDGRGRVWASEFGENTWDELNLIRAGKNYGWPDVEGVGDDPKFVNPVMTWSTADASPSGVAVRSGGVYLAALRGERLWYVPFTGRGGNGESSAGESGAGESSAGESSAGESGAGNGESVGAAKAYFTGKFGRLRNVVVAPDKSMWLFTDNGEASKIIRVTNL</sequence>
<keyword evidence="4" id="KW-1185">Reference proteome</keyword>
<comment type="caution">
    <text evidence="3">The sequence shown here is derived from an EMBL/GenBank/DDBJ whole genome shotgun (WGS) entry which is preliminary data.</text>
</comment>
<dbReference type="Gene3D" id="2.120.10.30">
    <property type="entry name" value="TolB, C-terminal domain"/>
    <property type="match status" value="1"/>
</dbReference>
<evidence type="ECO:0000313" key="4">
    <source>
        <dbReference type="Proteomes" id="UP000539111"/>
    </source>
</evidence>
<feature type="compositionally biased region" description="Low complexity" evidence="1">
    <location>
        <begin position="342"/>
        <end position="362"/>
    </location>
</feature>
<dbReference type="Pfam" id="PF07995">
    <property type="entry name" value="GSDH"/>
    <property type="match status" value="1"/>
</dbReference>
<feature type="domain" description="Glucose/Sorbosone dehydrogenase" evidence="2">
    <location>
        <begin position="76"/>
        <end position="405"/>
    </location>
</feature>
<dbReference type="InterPro" id="IPR011041">
    <property type="entry name" value="Quinoprot_gluc/sorb_DH_b-prop"/>
</dbReference>
<dbReference type="Proteomes" id="UP000539111">
    <property type="component" value="Unassembled WGS sequence"/>
</dbReference>
<feature type="region of interest" description="Disordered" evidence="1">
    <location>
        <begin position="341"/>
        <end position="368"/>
    </location>
</feature>
<dbReference type="InterPro" id="IPR011042">
    <property type="entry name" value="6-blade_b-propeller_TolB-like"/>
</dbReference>
<dbReference type="PANTHER" id="PTHR19328:SF13">
    <property type="entry name" value="HIPL1 PROTEIN"/>
    <property type="match status" value="1"/>
</dbReference>
<reference evidence="3 4" key="1">
    <citation type="submission" date="2020-07" db="EMBL/GenBank/DDBJ databases">
        <title>Sequencing the genomes of 1000 actinobacteria strains.</title>
        <authorList>
            <person name="Klenk H.-P."/>
        </authorList>
    </citation>
    <scope>NUCLEOTIDE SEQUENCE [LARGE SCALE GENOMIC DNA]</scope>
    <source>
        <strain evidence="3 4">DSM 26341</strain>
    </source>
</reference>
<dbReference type="InterPro" id="IPR012938">
    <property type="entry name" value="Glc/Sorbosone_DH"/>
</dbReference>
<evidence type="ECO:0000256" key="1">
    <source>
        <dbReference type="SAM" id="MobiDB-lite"/>
    </source>
</evidence>
<evidence type="ECO:0000313" key="3">
    <source>
        <dbReference type="EMBL" id="NYI68014.1"/>
    </source>
</evidence>
<proteinExistence type="predicted"/>
<dbReference type="SUPFAM" id="SSF50952">
    <property type="entry name" value="Soluble quinoprotein glucose dehydrogenase"/>
    <property type="match status" value="1"/>
</dbReference>
<feature type="region of interest" description="Disordered" evidence="1">
    <location>
        <begin position="46"/>
        <end position="65"/>
    </location>
</feature>
<protein>
    <submittedName>
        <fullName evidence="3">Glucose/arabinose dehydrogenase</fullName>
    </submittedName>
</protein>
<gene>
    <name evidence="3" type="ORF">BJY26_002320</name>
</gene>
<name>A0A7Z0IHY8_9MICO</name>
<dbReference type="RefSeq" id="WP_179428413.1">
    <property type="nucleotide sequence ID" value="NZ_JACBZP010000001.1"/>
</dbReference>
<dbReference type="PANTHER" id="PTHR19328">
    <property type="entry name" value="HEDGEHOG-INTERACTING PROTEIN"/>
    <property type="match status" value="1"/>
</dbReference>